<organism evidence="5 6">
    <name type="scientific">Trichocladium antarcticum</name>
    <dbReference type="NCBI Taxonomy" id="1450529"/>
    <lineage>
        <taxon>Eukaryota</taxon>
        <taxon>Fungi</taxon>
        <taxon>Dikarya</taxon>
        <taxon>Ascomycota</taxon>
        <taxon>Pezizomycotina</taxon>
        <taxon>Sordariomycetes</taxon>
        <taxon>Sordariomycetidae</taxon>
        <taxon>Sordariales</taxon>
        <taxon>Chaetomiaceae</taxon>
        <taxon>Trichocladium</taxon>
    </lineage>
</organism>
<evidence type="ECO:0000256" key="1">
    <source>
        <dbReference type="ARBA" id="ARBA00022723"/>
    </source>
</evidence>
<keyword evidence="2" id="KW-0863">Zinc-finger</keyword>
<reference evidence="5" key="2">
    <citation type="submission" date="2023-05" db="EMBL/GenBank/DDBJ databases">
        <authorList>
            <consortium name="Lawrence Berkeley National Laboratory"/>
            <person name="Steindorff A."/>
            <person name="Hensen N."/>
            <person name="Bonometti L."/>
            <person name="Westerberg I."/>
            <person name="Brannstrom I.O."/>
            <person name="Guillou S."/>
            <person name="Cros-Aarteil S."/>
            <person name="Calhoun S."/>
            <person name="Haridas S."/>
            <person name="Kuo A."/>
            <person name="Mondo S."/>
            <person name="Pangilinan J."/>
            <person name="Riley R."/>
            <person name="Labutti K."/>
            <person name="Andreopoulos B."/>
            <person name="Lipzen A."/>
            <person name="Chen C."/>
            <person name="Yanf M."/>
            <person name="Daum C."/>
            <person name="Ng V."/>
            <person name="Clum A."/>
            <person name="Ohm R."/>
            <person name="Martin F."/>
            <person name="Silar P."/>
            <person name="Natvig D."/>
            <person name="Lalanne C."/>
            <person name="Gautier V."/>
            <person name="Ament-Velasquez S.L."/>
            <person name="Kruys A."/>
            <person name="Hutchinson M.I."/>
            <person name="Powell A.J."/>
            <person name="Barry K."/>
            <person name="Miller A.N."/>
            <person name="Grigoriev I.V."/>
            <person name="Debuchy R."/>
            <person name="Gladieux P."/>
            <person name="Thoren M.H."/>
            <person name="Johannesson H."/>
        </authorList>
    </citation>
    <scope>NUCLEOTIDE SEQUENCE</scope>
    <source>
        <strain evidence="5">CBS 123565</strain>
    </source>
</reference>
<feature type="region of interest" description="Disordered" evidence="4">
    <location>
        <begin position="216"/>
        <end position="254"/>
    </location>
</feature>
<accession>A0AAN6UF38</accession>
<dbReference type="CDD" id="cd20335">
    <property type="entry name" value="BRcat_RBR"/>
    <property type="match status" value="1"/>
</dbReference>
<dbReference type="PRINTS" id="PR01217">
    <property type="entry name" value="PRICHEXTENSN"/>
</dbReference>
<sequence length="373" mass="38547">MVRPQWKTNLHGGLITSGRAETGPASSHDTANSTRFGSTSTSTSSYSPLPNMGNEVSQPARAAPQESTAPLPEPTPAKPRMGQMDPLTPMMTPPRTYNPLTPPPSGHSKQLPDAEPAAPYSGPPTPLSPASPACPATPVLSPSVPFTDSQLQPPPAHPCSRCHSPLPDHQPSPPRPLQCGHLLCGPCLRASLLCALATDPFTPATCCAAPAITNPSLSPSPSPPPSPSPSPSPSPPAAQPQPQPQPQPAPIPLATLGTAATPAEFLAYRLKLREQHTPRAGRLYCRNDAAAGCGMFLAHADWLRGRSATCPLCAARTCRVCGGAAHFGSVLGGMGGMGWVGKRRRRKGFRTAGKRGAGGGAGRRGPLCRRAGG</sequence>
<evidence type="ECO:0008006" key="7">
    <source>
        <dbReference type="Google" id="ProtNLM"/>
    </source>
</evidence>
<feature type="compositionally biased region" description="Low complexity" evidence="4">
    <location>
        <begin position="33"/>
        <end position="47"/>
    </location>
</feature>
<dbReference type="AlphaFoldDB" id="A0AAN6UF38"/>
<comment type="caution">
    <text evidence="5">The sequence shown here is derived from an EMBL/GenBank/DDBJ whole genome shotgun (WGS) entry which is preliminary data.</text>
</comment>
<dbReference type="GO" id="GO:0008270">
    <property type="term" value="F:zinc ion binding"/>
    <property type="evidence" value="ECO:0007669"/>
    <property type="project" value="UniProtKB-KW"/>
</dbReference>
<keyword evidence="6" id="KW-1185">Reference proteome</keyword>
<dbReference type="EMBL" id="MU853421">
    <property type="protein sequence ID" value="KAK4131822.1"/>
    <property type="molecule type" value="Genomic_DNA"/>
</dbReference>
<evidence type="ECO:0000256" key="3">
    <source>
        <dbReference type="ARBA" id="ARBA00022833"/>
    </source>
</evidence>
<evidence type="ECO:0000256" key="2">
    <source>
        <dbReference type="ARBA" id="ARBA00022771"/>
    </source>
</evidence>
<gene>
    <name evidence="5" type="ORF">BT67DRAFT_457703</name>
</gene>
<dbReference type="PROSITE" id="PS00518">
    <property type="entry name" value="ZF_RING_1"/>
    <property type="match status" value="1"/>
</dbReference>
<reference evidence="5" key="1">
    <citation type="journal article" date="2023" name="Mol. Phylogenet. Evol.">
        <title>Genome-scale phylogeny and comparative genomics of the fungal order Sordariales.</title>
        <authorList>
            <person name="Hensen N."/>
            <person name="Bonometti L."/>
            <person name="Westerberg I."/>
            <person name="Brannstrom I.O."/>
            <person name="Guillou S."/>
            <person name="Cros-Aarteil S."/>
            <person name="Calhoun S."/>
            <person name="Haridas S."/>
            <person name="Kuo A."/>
            <person name="Mondo S."/>
            <person name="Pangilinan J."/>
            <person name="Riley R."/>
            <person name="LaButti K."/>
            <person name="Andreopoulos B."/>
            <person name="Lipzen A."/>
            <person name="Chen C."/>
            <person name="Yan M."/>
            <person name="Daum C."/>
            <person name="Ng V."/>
            <person name="Clum A."/>
            <person name="Steindorff A."/>
            <person name="Ohm R.A."/>
            <person name="Martin F."/>
            <person name="Silar P."/>
            <person name="Natvig D.O."/>
            <person name="Lalanne C."/>
            <person name="Gautier V."/>
            <person name="Ament-Velasquez S.L."/>
            <person name="Kruys A."/>
            <person name="Hutchinson M.I."/>
            <person name="Powell A.J."/>
            <person name="Barry K."/>
            <person name="Miller A.N."/>
            <person name="Grigoriev I.V."/>
            <person name="Debuchy R."/>
            <person name="Gladieux P."/>
            <person name="Hiltunen Thoren M."/>
            <person name="Johannesson H."/>
        </authorList>
    </citation>
    <scope>NUCLEOTIDE SEQUENCE</scope>
    <source>
        <strain evidence="5">CBS 123565</strain>
    </source>
</reference>
<evidence type="ECO:0000256" key="4">
    <source>
        <dbReference type="SAM" id="MobiDB-lite"/>
    </source>
</evidence>
<proteinExistence type="predicted"/>
<feature type="region of interest" description="Disordered" evidence="4">
    <location>
        <begin position="1"/>
        <end position="174"/>
    </location>
</feature>
<evidence type="ECO:0000313" key="6">
    <source>
        <dbReference type="Proteomes" id="UP001304895"/>
    </source>
</evidence>
<protein>
    <recommendedName>
        <fullName evidence="7">RING-type domain-containing protein</fullName>
    </recommendedName>
</protein>
<evidence type="ECO:0000313" key="5">
    <source>
        <dbReference type="EMBL" id="KAK4131822.1"/>
    </source>
</evidence>
<dbReference type="Proteomes" id="UP001304895">
    <property type="component" value="Unassembled WGS sequence"/>
</dbReference>
<name>A0AAN6UF38_9PEZI</name>
<keyword evidence="3" id="KW-0862">Zinc</keyword>
<dbReference type="InterPro" id="IPR017907">
    <property type="entry name" value="Znf_RING_CS"/>
</dbReference>
<keyword evidence="1" id="KW-0479">Metal-binding</keyword>
<feature type="compositionally biased region" description="Pro residues" evidence="4">
    <location>
        <begin position="218"/>
        <end position="251"/>
    </location>
</feature>